<keyword evidence="1" id="KW-0732">Signal</keyword>
<dbReference type="RefSeq" id="XP_016604484.1">
    <property type="nucleotide sequence ID" value="XM_016757691.1"/>
</dbReference>
<name>A0A0L0H647_SPIPD</name>
<evidence type="ECO:0000256" key="1">
    <source>
        <dbReference type="SAM" id="SignalP"/>
    </source>
</evidence>
<feature type="chain" id="PRO_5005539859" evidence="1">
    <location>
        <begin position="22"/>
        <end position="167"/>
    </location>
</feature>
<reference evidence="2 3" key="1">
    <citation type="submission" date="2009-08" db="EMBL/GenBank/DDBJ databases">
        <title>The Genome Sequence of Spizellomyces punctatus strain DAOM BR117.</title>
        <authorList>
            <consortium name="The Broad Institute Genome Sequencing Platform"/>
            <person name="Russ C."/>
            <person name="Cuomo C."/>
            <person name="Shea T."/>
            <person name="Young S.K."/>
            <person name="Zeng Q."/>
            <person name="Koehrsen M."/>
            <person name="Haas B."/>
            <person name="Borodovsky M."/>
            <person name="Guigo R."/>
            <person name="Alvarado L."/>
            <person name="Berlin A."/>
            <person name="Bochicchio J."/>
            <person name="Borenstein D."/>
            <person name="Chapman S."/>
            <person name="Chen Z."/>
            <person name="Engels R."/>
            <person name="Freedman E."/>
            <person name="Gellesch M."/>
            <person name="Goldberg J."/>
            <person name="Griggs A."/>
            <person name="Gujja S."/>
            <person name="Heiman D."/>
            <person name="Hepburn T."/>
            <person name="Howarth C."/>
            <person name="Jen D."/>
            <person name="Larson L."/>
            <person name="Lewis B."/>
            <person name="Mehta T."/>
            <person name="Park D."/>
            <person name="Pearson M."/>
            <person name="Roberts A."/>
            <person name="Saif S."/>
            <person name="Shenoy N."/>
            <person name="Sisk P."/>
            <person name="Stolte C."/>
            <person name="Sykes S."/>
            <person name="Thomson T."/>
            <person name="Walk T."/>
            <person name="White J."/>
            <person name="Yandava C."/>
            <person name="Burger G."/>
            <person name="Gray M.W."/>
            <person name="Holland P.W.H."/>
            <person name="King N."/>
            <person name="Lang F.B.F."/>
            <person name="Roger A.J."/>
            <person name="Ruiz-Trillo I."/>
            <person name="Lander E."/>
            <person name="Nusbaum C."/>
        </authorList>
    </citation>
    <scope>NUCLEOTIDE SEQUENCE [LARGE SCALE GENOMIC DNA]</scope>
    <source>
        <strain evidence="2 3">DAOM BR117</strain>
    </source>
</reference>
<gene>
    <name evidence="2" type="ORF">SPPG_09519</name>
</gene>
<evidence type="ECO:0000313" key="3">
    <source>
        <dbReference type="Proteomes" id="UP000053201"/>
    </source>
</evidence>
<keyword evidence="3" id="KW-1185">Reference proteome</keyword>
<dbReference type="AlphaFoldDB" id="A0A0L0H647"/>
<dbReference type="Proteomes" id="UP000053201">
    <property type="component" value="Unassembled WGS sequence"/>
</dbReference>
<dbReference type="GeneID" id="27692644"/>
<dbReference type="EMBL" id="KQ257468">
    <property type="protein sequence ID" value="KNC96444.1"/>
    <property type="molecule type" value="Genomic_DNA"/>
</dbReference>
<dbReference type="VEuPathDB" id="FungiDB:SPPG_09519"/>
<organism evidence="2 3">
    <name type="scientific">Spizellomyces punctatus (strain DAOM BR117)</name>
    <dbReference type="NCBI Taxonomy" id="645134"/>
    <lineage>
        <taxon>Eukaryota</taxon>
        <taxon>Fungi</taxon>
        <taxon>Fungi incertae sedis</taxon>
        <taxon>Chytridiomycota</taxon>
        <taxon>Chytridiomycota incertae sedis</taxon>
        <taxon>Chytridiomycetes</taxon>
        <taxon>Spizellomycetales</taxon>
        <taxon>Spizellomycetaceae</taxon>
        <taxon>Spizellomyces</taxon>
    </lineage>
</organism>
<dbReference type="InParanoid" id="A0A0L0H647"/>
<protein>
    <submittedName>
        <fullName evidence="2">Uncharacterized protein</fullName>
    </submittedName>
</protein>
<proteinExistence type="predicted"/>
<accession>A0A0L0H647</accession>
<feature type="signal peptide" evidence="1">
    <location>
        <begin position="1"/>
        <end position="21"/>
    </location>
</feature>
<sequence>MQTKLFLSLILVLLCGRYVHSCGCYGPTSCSLRGKRCNIGRFKYLTAWDPCVCDCCVVCNECPALLSGCVRAFASGMELAPPLATLHFNETVEPRALVHADGKKLGLWGDACLNGTLPDGLGFEWNDTEGTFFLKGVPQERGLWEPSVVIRGGGSQIWKADLKIRVR</sequence>
<dbReference type="OrthoDB" id="2102041at2759"/>
<evidence type="ECO:0000313" key="2">
    <source>
        <dbReference type="EMBL" id="KNC96444.1"/>
    </source>
</evidence>